<keyword evidence="5" id="KW-1185">Reference proteome</keyword>
<gene>
    <name evidence="4" type="ORF">CYMTET_36266</name>
</gene>
<evidence type="ECO:0000313" key="5">
    <source>
        <dbReference type="Proteomes" id="UP001190700"/>
    </source>
</evidence>
<dbReference type="GO" id="GO:0000455">
    <property type="term" value="P:enzyme-directed rRNA pseudouridine synthesis"/>
    <property type="evidence" value="ECO:0007669"/>
    <property type="project" value="TreeGrafter"/>
</dbReference>
<proteinExistence type="inferred from homology"/>
<dbReference type="InterPro" id="IPR006145">
    <property type="entry name" value="PsdUridine_synth_RsuA/RluA"/>
</dbReference>
<evidence type="ECO:0000259" key="3">
    <source>
        <dbReference type="Pfam" id="PF00849"/>
    </source>
</evidence>
<protein>
    <recommendedName>
        <fullName evidence="3">Pseudouridine synthase RsuA/RluA-like domain-containing protein</fullName>
    </recommendedName>
</protein>
<comment type="similarity">
    <text evidence="1">Belongs to the pseudouridine synthase RluA family.</text>
</comment>
<dbReference type="PANTHER" id="PTHR21600:SF87">
    <property type="entry name" value="RNA PSEUDOURIDYLATE SYNTHASE DOMAIN-CONTAINING PROTEIN 1"/>
    <property type="match status" value="1"/>
</dbReference>
<dbReference type="AlphaFoldDB" id="A0AAE0CIG1"/>
<sequence length="248" mass="26852">VVGAGDLVEKLELTKKVSGIFLDVLYEDDHMAVVLKPPGMKMHGRGQHTVERAIQRSLQPSSTAGCSPIAPTTLSQDHEDEWQEPAASSSDCAVLEEDLHIFKPQHVHRLDAATGGVVVAAKTRAALVSLSYAFANREVEGVWDVEDVQGWEGSAVVVGRLEGANGEIDAKIGDQDAYTTYCVLQHTQSLKHGWLTKVELYPYTGRKHQLRRHLAGIGHPILGDPLYGALVMATHCRSVESLATSGSN</sequence>
<name>A0AAE0CIG1_9CHLO</name>
<dbReference type="CDD" id="cd02869">
    <property type="entry name" value="PseudoU_synth_RluA_like"/>
    <property type="match status" value="1"/>
</dbReference>
<dbReference type="InterPro" id="IPR050188">
    <property type="entry name" value="RluA_PseudoU_synthase"/>
</dbReference>
<comment type="caution">
    <text evidence="4">The sequence shown here is derived from an EMBL/GenBank/DDBJ whole genome shotgun (WGS) entry which is preliminary data.</text>
</comment>
<dbReference type="EMBL" id="LGRX02023488">
    <property type="protein sequence ID" value="KAK3254520.1"/>
    <property type="molecule type" value="Genomic_DNA"/>
</dbReference>
<evidence type="ECO:0000313" key="4">
    <source>
        <dbReference type="EMBL" id="KAK3254520.1"/>
    </source>
</evidence>
<feature type="domain" description="Pseudouridine synthase RsuA/RluA-like" evidence="3">
    <location>
        <begin position="30"/>
        <end position="215"/>
    </location>
</feature>
<evidence type="ECO:0000256" key="2">
    <source>
        <dbReference type="SAM" id="MobiDB-lite"/>
    </source>
</evidence>
<feature type="region of interest" description="Disordered" evidence="2">
    <location>
        <begin position="59"/>
        <end position="81"/>
    </location>
</feature>
<reference evidence="4 5" key="1">
    <citation type="journal article" date="2015" name="Genome Biol. Evol.">
        <title>Comparative Genomics of a Bacterivorous Green Alga Reveals Evolutionary Causalities and Consequences of Phago-Mixotrophic Mode of Nutrition.</title>
        <authorList>
            <person name="Burns J.A."/>
            <person name="Paasch A."/>
            <person name="Narechania A."/>
            <person name="Kim E."/>
        </authorList>
    </citation>
    <scope>NUCLEOTIDE SEQUENCE [LARGE SCALE GENOMIC DNA]</scope>
    <source>
        <strain evidence="4 5">PLY_AMNH</strain>
    </source>
</reference>
<dbReference type="GO" id="GO:0003723">
    <property type="term" value="F:RNA binding"/>
    <property type="evidence" value="ECO:0007669"/>
    <property type="project" value="InterPro"/>
</dbReference>
<feature type="non-terminal residue" evidence="4">
    <location>
        <position position="1"/>
    </location>
</feature>
<dbReference type="Proteomes" id="UP001190700">
    <property type="component" value="Unassembled WGS sequence"/>
</dbReference>
<dbReference type="Pfam" id="PF00849">
    <property type="entry name" value="PseudoU_synth_2"/>
    <property type="match status" value="1"/>
</dbReference>
<organism evidence="4 5">
    <name type="scientific">Cymbomonas tetramitiformis</name>
    <dbReference type="NCBI Taxonomy" id="36881"/>
    <lineage>
        <taxon>Eukaryota</taxon>
        <taxon>Viridiplantae</taxon>
        <taxon>Chlorophyta</taxon>
        <taxon>Pyramimonadophyceae</taxon>
        <taxon>Pyramimonadales</taxon>
        <taxon>Pyramimonadaceae</taxon>
        <taxon>Cymbomonas</taxon>
    </lineage>
</organism>
<dbReference type="PANTHER" id="PTHR21600">
    <property type="entry name" value="MITOCHONDRIAL RNA PSEUDOURIDINE SYNTHASE"/>
    <property type="match status" value="1"/>
</dbReference>
<dbReference type="InterPro" id="IPR020103">
    <property type="entry name" value="PsdUridine_synth_cat_dom_sf"/>
</dbReference>
<dbReference type="SUPFAM" id="SSF55120">
    <property type="entry name" value="Pseudouridine synthase"/>
    <property type="match status" value="1"/>
</dbReference>
<dbReference type="Gene3D" id="3.30.2350.10">
    <property type="entry name" value="Pseudouridine synthase"/>
    <property type="match status" value="1"/>
</dbReference>
<evidence type="ECO:0000256" key="1">
    <source>
        <dbReference type="ARBA" id="ARBA00010876"/>
    </source>
</evidence>
<accession>A0AAE0CIG1</accession>
<feature type="compositionally biased region" description="Polar residues" evidence="2">
    <location>
        <begin position="59"/>
        <end position="75"/>
    </location>
</feature>
<dbReference type="GO" id="GO:0009982">
    <property type="term" value="F:pseudouridine synthase activity"/>
    <property type="evidence" value="ECO:0007669"/>
    <property type="project" value="InterPro"/>
</dbReference>